<keyword evidence="1" id="KW-1133">Transmembrane helix</keyword>
<dbReference type="RefSeq" id="WP_282684478.1">
    <property type="nucleotide sequence ID" value="NZ_CP124841.1"/>
</dbReference>
<evidence type="ECO:0000256" key="1">
    <source>
        <dbReference type="SAM" id="Phobius"/>
    </source>
</evidence>
<feature type="transmembrane region" description="Helical" evidence="1">
    <location>
        <begin position="123"/>
        <end position="138"/>
    </location>
</feature>
<feature type="transmembrane region" description="Helical" evidence="1">
    <location>
        <begin position="158"/>
        <end position="177"/>
    </location>
</feature>
<accession>A0AAX3VWW5</accession>
<feature type="transmembrane region" description="Helical" evidence="1">
    <location>
        <begin position="33"/>
        <end position="54"/>
    </location>
</feature>
<feature type="transmembrane region" description="Helical" evidence="1">
    <location>
        <begin position="99"/>
        <end position="116"/>
    </location>
</feature>
<dbReference type="Proteomes" id="UP001239426">
    <property type="component" value="Chromosome"/>
</dbReference>
<protein>
    <submittedName>
        <fullName evidence="2">Uncharacterized protein</fullName>
    </submittedName>
</protein>
<evidence type="ECO:0000313" key="2">
    <source>
        <dbReference type="EMBL" id="WHF38195.1"/>
    </source>
</evidence>
<proteinExistence type="predicted"/>
<dbReference type="AlphaFoldDB" id="A0AAX3VWW5"/>
<reference evidence="2" key="1">
    <citation type="submission" date="2023-05" db="EMBL/GenBank/DDBJ databases">
        <title>Aeromonas salmonicida 57, complete genome.</title>
        <authorList>
            <person name="Shao L."/>
        </authorList>
    </citation>
    <scope>NUCLEOTIDE SEQUENCE</scope>
    <source>
        <strain evidence="2">57</strain>
    </source>
</reference>
<keyword evidence="1" id="KW-0472">Membrane</keyword>
<sequence length="260" mass="29794">MEIDLTALKRKWLKKHLQELRASKDEDQEKGGMLGFVGILCALIPLLTATVYFVGMRYYQGYLGQFRLNSTEFSLSADITLFTGFYLLIQLLLPYVFPLLAALGMLFLALFVMLFAVRWRLTLSWWVIRFFVLYPLVLKGGEIANNYPAPFTFNAMLWLRNSIIKLAVFVVPPLLVIMASEHIKPMGEELARSQITRLEQGNWPITEAHSQSPLLGDEPHIRIACNNSHCAYRFKGGDTLILRFDQIEQTRYKPEKAASQ</sequence>
<name>A0AAX3VWW5_AERSA</name>
<gene>
    <name evidence="2" type="ORF">QLQ87_07585</name>
</gene>
<dbReference type="EMBL" id="CP124841">
    <property type="protein sequence ID" value="WHF38195.1"/>
    <property type="molecule type" value="Genomic_DNA"/>
</dbReference>
<organism evidence="2 3">
    <name type="scientific">Aeromonas salmonicida</name>
    <dbReference type="NCBI Taxonomy" id="645"/>
    <lineage>
        <taxon>Bacteria</taxon>
        <taxon>Pseudomonadati</taxon>
        <taxon>Pseudomonadota</taxon>
        <taxon>Gammaproteobacteria</taxon>
        <taxon>Aeromonadales</taxon>
        <taxon>Aeromonadaceae</taxon>
        <taxon>Aeromonas</taxon>
    </lineage>
</organism>
<keyword evidence="1" id="KW-0812">Transmembrane</keyword>
<evidence type="ECO:0000313" key="3">
    <source>
        <dbReference type="Proteomes" id="UP001239426"/>
    </source>
</evidence>